<dbReference type="RefSeq" id="WP_149674445.1">
    <property type="nucleotide sequence ID" value="NZ_VTUZ01000034.1"/>
</dbReference>
<comment type="caution">
    <text evidence="1">The sequence shown here is derived from an EMBL/GenBank/DDBJ whole genome shotgun (WGS) entry which is preliminary data.</text>
</comment>
<reference evidence="1 2" key="1">
    <citation type="submission" date="2019-08" db="EMBL/GenBank/DDBJ databases">
        <title>Paraburkholderia sp. DCY113.</title>
        <authorList>
            <person name="Kang J."/>
        </authorList>
    </citation>
    <scope>NUCLEOTIDE SEQUENCE [LARGE SCALE GENOMIC DNA]</scope>
    <source>
        <strain evidence="1 2">DCY113</strain>
    </source>
</reference>
<evidence type="ECO:0000313" key="1">
    <source>
        <dbReference type="EMBL" id="KAA1003621.1"/>
    </source>
</evidence>
<dbReference type="EMBL" id="VTUZ01000034">
    <property type="protein sequence ID" value="KAA1003621.1"/>
    <property type="molecule type" value="Genomic_DNA"/>
</dbReference>
<dbReference type="Proteomes" id="UP000325273">
    <property type="component" value="Unassembled WGS sequence"/>
</dbReference>
<name>A0A5B0GLM8_9BURK</name>
<accession>A0A5B0GLM8</accession>
<keyword evidence="2" id="KW-1185">Reference proteome</keyword>
<proteinExistence type="predicted"/>
<gene>
    <name evidence="1" type="ORF">FVF58_35850</name>
</gene>
<dbReference type="AlphaFoldDB" id="A0A5B0GLM8"/>
<organism evidence="1 2">
    <name type="scientific">Paraburkholderia panacisoli</name>
    <dbReference type="NCBI Taxonomy" id="2603818"/>
    <lineage>
        <taxon>Bacteria</taxon>
        <taxon>Pseudomonadati</taxon>
        <taxon>Pseudomonadota</taxon>
        <taxon>Betaproteobacteria</taxon>
        <taxon>Burkholderiales</taxon>
        <taxon>Burkholderiaceae</taxon>
        <taxon>Paraburkholderia</taxon>
    </lineage>
</organism>
<evidence type="ECO:0000313" key="2">
    <source>
        <dbReference type="Proteomes" id="UP000325273"/>
    </source>
</evidence>
<protein>
    <submittedName>
        <fullName evidence="1">Uncharacterized protein</fullName>
    </submittedName>
</protein>
<sequence length="59" mass="6768">MQNDFTEVLLFLFGDANYQLPSFDEAFQIRSNRYAIDEASAPFLPEMKNGYNAWRAVSG</sequence>